<evidence type="ECO:0000313" key="2">
    <source>
        <dbReference type="WBParaSite" id="scf7180000416310.g247"/>
    </source>
</evidence>
<protein>
    <submittedName>
        <fullName evidence="2">Uncharacterized protein</fullName>
    </submittedName>
</protein>
<dbReference type="WBParaSite" id="scf7180000416310.g247">
    <property type="protein sequence ID" value="scf7180000416310.g247"/>
    <property type="gene ID" value="scf7180000416310.g247"/>
</dbReference>
<evidence type="ECO:0000313" key="1">
    <source>
        <dbReference type="Proteomes" id="UP000887560"/>
    </source>
</evidence>
<reference evidence="2" key="1">
    <citation type="submission" date="2022-11" db="UniProtKB">
        <authorList>
            <consortium name="WormBaseParasite"/>
        </authorList>
    </citation>
    <scope>IDENTIFICATION</scope>
</reference>
<dbReference type="Proteomes" id="UP000887560">
    <property type="component" value="Unplaced"/>
</dbReference>
<name>A0A915NAU4_9BILA</name>
<dbReference type="AlphaFoldDB" id="A0A915NAU4"/>
<proteinExistence type="predicted"/>
<accession>A0A915NAU4</accession>
<organism evidence="1 2">
    <name type="scientific">Meloidogyne floridensis</name>
    <dbReference type="NCBI Taxonomy" id="298350"/>
    <lineage>
        <taxon>Eukaryota</taxon>
        <taxon>Metazoa</taxon>
        <taxon>Ecdysozoa</taxon>
        <taxon>Nematoda</taxon>
        <taxon>Chromadorea</taxon>
        <taxon>Rhabditida</taxon>
        <taxon>Tylenchina</taxon>
        <taxon>Tylenchomorpha</taxon>
        <taxon>Tylenchoidea</taxon>
        <taxon>Meloidogynidae</taxon>
        <taxon>Meloidogyninae</taxon>
        <taxon>Meloidogyne</taxon>
    </lineage>
</organism>
<sequence>MSATDQPLAKMTIVKIEGNYRKLYQEELKVPNYNKSPVILIGNDNYNDFYIKSERRLPNGFWINKSMVGKMISGKGKLKINKWNKLDTQSHYTKLDSSLEHNNEEKIELVNKQVIGEEQKKMTKLENNLKQQTTMKIIEEVKVPIKQSKHTHYIRRQHVAKKDVDKLQSADNVSVNCKTSDQSLNECLEKGPQLLEHLTRNIKSNQTPKVGELILREQNEGKRNKGKSGKFENSYADQQRDRFRWTTKSPPLDLHNISRPLGPRNKSQKLLVWIILLLISLISKFRWTVGQSAMMCNEVAPARVIDLQHRGMSCSEWLP</sequence>
<keyword evidence="1" id="KW-1185">Reference proteome</keyword>